<feature type="domain" description="GST N-terminal" evidence="1">
    <location>
        <begin position="5"/>
        <end position="79"/>
    </location>
</feature>
<dbReference type="Proteomes" id="UP000259610">
    <property type="component" value="Unassembled WGS sequence"/>
</dbReference>
<dbReference type="CDD" id="cd00570">
    <property type="entry name" value="GST_N_family"/>
    <property type="match status" value="1"/>
</dbReference>
<sequence length="107" mass="12642">MLKVYGLKVSYFTGKLEAYLRYKEIPYEFCPMTARDFMRTIPEKTGAMQMPAVELPDGRWMTDTSPMIDWFETQHPDPPILPEDPAQAFLCRLIEDYADEWLWRPAM</sequence>
<dbReference type="InterPro" id="IPR036249">
    <property type="entry name" value="Thioredoxin-like_sf"/>
</dbReference>
<dbReference type="InterPro" id="IPR004045">
    <property type="entry name" value="Glutathione_S-Trfase_N"/>
</dbReference>
<dbReference type="Gene3D" id="3.40.30.10">
    <property type="entry name" value="Glutaredoxin"/>
    <property type="match status" value="1"/>
</dbReference>
<organism evidence="2 3">
    <name type="scientific">Hyphomonas adhaerens</name>
    <dbReference type="NCBI Taxonomy" id="81029"/>
    <lineage>
        <taxon>Bacteria</taxon>
        <taxon>Pseudomonadati</taxon>
        <taxon>Pseudomonadota</taxon>
        <taxon>Alphaproteobacteria</taxon>
        <taxon>Hyphomonadales</taxon>
        <taxon>Hyphomonadaceae</taxon>
        <taxon>Hyphomonas</taxon>
    </lineage>
</organism>
<evidence type="ECO:0000259" key="1">
    <source>
        <dbReference type="Pfam" id="PF13417"/>
    </source>
</evidence>
<dbReference type="Gene3D" id="1.20.1050.10">
    <property type="match status" value="1"/>
</dbReference>
<protein>
    <submittedName>
        <fullName evidence="2">Glutathione S-transferase family protein</fullName>
    </submittedName>
</protein>
<name>A0A3B9GYT4_9PROT</name>
<reference evidence="2 3" key="1">
    <citation type="journal article" date="2018" name="Nat. Biotechnol.">
        <title>A standardized bacterial taxonomy based on genome phylogeny substantially revises the tree of life.</title>
        <authorList>
            <person name="Parks D.H."/>
            <person name="Chuvochina M."/>
            <person name="Waite D.W."/>
            <person name="Rinke C."/>
            <person name="Skarshewski A."/>
            <person name="Chaumeil P.A."/>
            <person name="Hugenholtz P."/>
        </authorList>
    </citation>
    <scope>NUCLEOTIDE SEQUENCE [LARGE SCALE GENOMIC DNA]</scope>
    <source>
        <strain evidence="2">UBA8733</strain>
    </source>
</reference>
<dbReference type="GO" id="GO:0016740">
    <property type="term" value="F:transferase activity"/>
    <property type="evidence" value="ECO:0007669"/>
    <property type="project" value="UniProtKB-KW"/>
</dbReference>
<dbReference type="EMBL" id="DMAN01000209">
    <property type="protein sequence ID" value="HAE27376.1"/>
    <property type="molecule type" value="Genomic_DNA"/>
</dbReference>
<evidence type="ECO:0000313" key="2">
    <source>
        <dbReference type="EMBL" id="HAE27376.1"/>
    </source>
</evidence>
<dbReference type="Pfam" id="PF13417">
    <property type="entry name" value="GST_N_3"/>
    <property type="match status" value="1"/>
</dbReference>
<keyword evidence="2" id="KW-0808">Transferase</keyword>
<comment type="caution">
    <text evidence="2">The sequence shown here is derived from an EMBL/GenBank/DDBJ whole genome shotgun (WGS) entry which is preliminary data.</text>
</comment>
<accession>A0A3B9GYT4</accession>
<feature type="non-terminal residue" evidence="2">
    <location>
        <position position="107"/>
    </location>
</feature>
<dbReference type="AlphaFoldDB" id="A0A3B9GYT4"/>
<proteinExistence type="predicted"/>
<dbReference type="SUPFAM" id="SSF52833">
    <property type="entry name" value="Thioredoxin-like"/>
    <property type="match status" value="1"/>
</dbReference>
<gene>
    <name evidence="2" type="ORF">DCG58_09470</name>
</gene>
<evidence type="ECO:0000313" key="3">
    <source>
        <dbReference type="Proteomes" id="UP000259610"/>
    </source>
</evidence>